<dbReference type="GO" id="GO:0003700">
    <property type="term" value="F:DNA-binding transcription factor activity"/>
    <property type="evidence" value="ECO:0007669"/>
    <property type="project" value="InterPro"/>
</dbReference>
<dbReference type="Proteomes" id="UP000196118">
    <property type="component" value="Chromosome"/>
</dbReference>
<dbReference type="GO" id="GO:0003677">
    <property type="term" value="F:DNA binding"/>
    <property type="evidence" value="ECO:0007669"/>
    <property type="project" value="UniProtKB-KW"/>
</dbReference>
<dbReference type="Gene3D" id="1.10.10.10">
    <property type="entry name" value="Winged helix-like DNA-binding domain superfamily/Winged helix DNA-binding domain"/>
    <property type="match status" value="1"/>
</dbReference>
<reference evidence="5 6" key="1">
    <citation type="submission" date="2017-05" db="EMBL/GenBank/DDBJ databases">
        <title>Genome sequence of Pediococcus pentosaceus strain SRCM100892.</title>
        <authorList>
            <person name="Cho S.H."/>
        </authorList>
    </citation>
    <scope>NUCLEOTIDE SEQUENCE [LARGE SCALE GENOMIC DNA]</scope>
    <source>
        <strain evidence="5 6">SRCM100892</strain>
    </source>
</reference>
<organism evidence="5 6">
    <name type="scientific">Pediococcus pentosaceus</name>
    <dbReference type="NCBI Taxonomy" id="1255"/>
    <lineage>
        <taxon>Bacteria</taxon>
        <taxon>Bacillati</taxon>
        <taxon>Bacillota</taxon>
        <taxon>Bacilli</taxon>
        <taxon>Lactobacillales</taxon>
        <taxon>Lactobacillaceae</taxon>
        <taxon>Pediococcus</taxon>
    </lineage>
</organism>
<gene>
    <name evidence="5" type="ORF">S100892_00248</name>
</gene>
<evidence type="ECO:0000313" key="6">
    <source>
        <dbReference type="Proteomes" id="UP000196118"/>
    </source>
</evidence>
<dbReference type="InterPro" id="IPR036388">
    <property type="entry name" value="WH-like_DNA-bd_sf"/>
</dbReference>
<keyword evidence="3" id="KW-0804">Transcription</keyword>
<accession>A0A1Y0VQE8</accession>
<evidence type="ECO:0000313" key="5">
    <source>
        <dbReference type="EMBL" id="ARW18853.1"/>
    </source>
</evidence>
<dbReference type="Pfam" id="PF01047">
    <property type="entry name" value="MarR"/>
    <property type="match status" value="1"/>
</dbReference>
<feature type="domain" description="HTH marR-type" evidence="4">
    <location>
        <begin position="6"/>
        <end position="138"/>
    </location>
</feature>
<dbReference type="PRINTS" id="PR00598">
    <property type="entry name" value="HTHMARR"/>
</dbReference>
<keyword evidence="1" id="KW-0805">Transcription regulation</keyword>
<evidence type="ECO:0000259" key="4">
    <source>
        <dbReference type="PROSITE" id="PS50995"/>
    </source>
</evidence>
<protein>
    <recommendedName>
        <fullName evidence="4">HTH marR-type domain-containing protein</fullName>
    </recommendedName>
</protein>
<evidence type="ECO:0000256" key="3">
    <source>
        <dbReference type="ARBA" id="ARBA00023163"/>
    </source>
</evidence>
<dbReference type="EMBL" id="CP021474">
    <property type="protein sequence ID" value="ARW18853.1"/>
    <property type="molecule type" value="Genomic_DNA"/>
</dbReference>
<proteinExistence type="predicted"/>
<evidence type="ECO:0000256" key="1">
    <source>
        <dbReference type="ARBA" id="ARBA00023015"/>
    </source>
</evidence>
<evidence type="ECO:0000256" key="2">
    <source>
        <dbReference type="ARBA" id="ARBA00023125"/>
    </source>
</evidence>
<dbReference type="InterPro" id="IPR000835">
    <property type="entry name" value="HTH_MarR-typ"/>
</dbReference>
<dbReference type="AlphaFoldDB" id="A0A1Y0VQE8"/>
<dbReference type="PROSITE" id="PS50995">
    <property type="entry name" value="HTH_MARR_2"/>
    <property type="match status" value="1"/>
</dbReference>
<keyword evidence="2" id="KW-0238">DNA-binding</keyword>
<dbReference type="InterPro" id="IPR036390">
    <property type="entry name" value="WH_DNA-bd_sf"/>
</dbReference>
<dbReference type="SMART" id="SM00347">
    <property type="entry name" value="HTH_MARR"/>
    <property type="match status" value="1"/>
</dbReference>
<dbReference type="PANTHER" id="PTHR42756:SF1">
    <property type="entry name" value="TRANSCRIPTIONAL REPRESSOR OF EMRAB OPERON"/>
    <property type="match status" value="1"/>
</dbReference>
<name>A0A1Y0VQE8_PEDPE</name>
<dbReference type="SUPFAM" id="SSF46785">
    <property type="entry name" value="Winged helix' DNA-binding domain"/>
    <property type="match status" value="1"/>
</dbReference>
<dbReference type="PANTHER" id="PTHR42756">
    <property type="entry name" value="TRANSCRIPTIONAL REGULATOR, MARR"/>
    <property type="match status" value="1"/>
</dbReference>
<sequence>MDINLDFPLGSSIINLVLSHRNLATKEIRKLGLYPGQDLILVELLRKDNRSQNELVKALCVDHSTIAKSVKRLLKAEIINAHKSTEDKRVTIISLTVKGKALAIQAAKVWNDVEKPAFKDFSPADIKEFMQYSQHIAKNFTDRSLELNDK</sequence>